<dbReference type="RefSeq" id="WP_055658257.1">
    <property type="nucleotide sequence ID" value="NZ_CABIXC010000013.1"/>
</dbReference>
<dbReference type="Proteomes" id="UP000095651">
    <property type="component" value="Unassembled WGS sequence"/>
</dbReference>
<proteinExistence type="predicted"/>
<gene>
    <name evidence="1" type="ORF">ERS852407_04317</name>
</gene>
<dbReference type="Pfam" id="PF19677">
    <property type="entry name" value="DUF6179"/>
    <property type="match status" value="1"/>
</dbReference>
<evidence type="ECO:0000313" key="1">
    <source>
        <dbReference type="EMBL" id="CUO89164.1"/>
    </source>
</evidence>
<dbReference type="InterPro" id="IPR045751">
    <property type="entry name" value="DUF6179"/>
</dbReference>
<evidence type="ECO:0000313" key="2">
    <source>
        <dbReference type="Proteomes" id="UP000095651"/>
    </source>
</evidence>
<name>A0A174IPC3_9FIRM</name>
<accession>A0A174IPC3</accession>
<protein>
    <submittedName>
        <fullName evidence="1">Uncharacterized protein</fullName>
    </submittedName>
</protein>
<dbReference type="AlphaFoldDB" id="A0A174IPC3"/>
<reference evidence="1 2" key="1">
    <citation type="submission" date="2015-09" db="EMBL/GenBank/DDBJ databases">
        <authorList>
            <consortium name="Pathogen Informatics"/>
        </authorList>
    </citation>
    <scope>NUCLEOTIDE SEQUENCE [LARGE SCALE GENOMIC DNA]</scope>
    <source>
        <strain evidence="1 2">2789STDY5608850</strain>
    </source>
</reference>
<organism evidence="1 2">
    <name type="scientific">Hungatella hathewayi</name>
    <dbReference type="NCBI Taxonomy" id="154046"/>
    <lineage>
        <taxon>Bacteria</taxon>
        <taxon>Bacillati</taxon>
        <taxon>Bacillota</taxon>
        <taxon>Clostridia</taxon>
        <taxon>Lachnospirales</taxon>
        <taxon>Lachnospiraceae</taxon>
        <taxon>Hungatella</taxon>
    </lineage>
</organism>
<dbReference type="EMBL" id="CYZE01000013">
    <property type="protein sequence ID" value="CUO89164.1"/>
    <property type="molecule type" value="Genomic_DNA"/>
</dbReference>
<sequence>MDYTMEELLPVVGKLTEKYTSLSSTSVTYETAQQLMGAVLYCLREAEYEAVKTGKNSVATASDMDLWRFYQQGYEVVLEKTARAKKVYDQIIANFRSFGNRCYEDTVIKGMPEFFVHYDARFRPQDHLLTLDYPILRPVGKRKGIDAIYFYLSCVLLEQRFLSKFPEAYGKAVLEHYHGDYEDLILNVVSVIMRNLVIHMMMGKKLSGDTVTADDTERFCSHVKNCDPQKLEEAISQLMEQLAGGPEGDRALYSYLSCDRKDFASELRNAAEYGCMDRMIVY</sequence>